<dbReference type="InterPro" id="IPR000917">
    <property type="entry name" value="Sulfatase_N"/>
</dbReference>
<feature type="signal peptide" evidence="6">
    <location>
        <begin position="1"/>
        <end position="22"/>
    </location>
</feature>
<evidence type="ECO:0000259" key="7">
    <source>
        <dbReference type="Pfam" id="PF00884"/>
    </source>
</evidence>
<dbReference type="Proteomes" id="UP000324832">
    <property type="component" value="Unassembled WGS sequence"/>
</dbReference>
<dbReference type="Pfam" id="PF00884">
    <property type="entry name" value="Sulfatase"/>
    <property type="match status" value="1"/>
</dbReference>
<name>A0A5E4QB42_9NEOP</name>
<gene>
    <name evidence="8" type="ORF">LSINAPIS_LOCUS7183</name>
</gene>
<dbReference type="InterPro" id="IPR024607">
    <property type="entry name" value="Sulfatase_CS"/>
</dbReference>
<dbReference type="EMBL" id="FZQP02002326">
    <property type="protein sequence ID" value="VVC95477.1"/>
    <property type="molecule type" value="Genomic_DNA"/>
</dbReference>
<dbReference type="Gene3D" id="3.40.720.10">
    <property type="entry name" value="Alkaline Phosphatase, subunit A"/>
    <property type="match status" value="1"/>
</dbReference>
<reference evidence="8 9" key="1">
    <citation type="submission" date="2017-07" db="EMBL/GenBank/DDBJ databases">
        <authorList>
            <person name="Talla V."/>
            <person name="Backstrom N."/>
        </authorList>
    </citation>
    <scope>NUCLEOTIDE SEQUENCE [LARGE SCALE GENOMIC DNA]</scope>
</reference>
<keyword evidence="4" id="KW-0378">Hydrolase</keyword>
<dbReference type="InterPro" id="IPR017850">
    <property type="entry name" value="Alkaline_phosphatase_core_sf"/>
</dbReference>
<comment type="cofactor">
    <cofactor evidence="1">
        <name>Ca(2+)</name>
        <dbReference type="ChEBI" id="CHEBI:29108"/>
    </cofactor>
</comment>
<evidence type="ECO:0000256" key="5">
    <source>
        <dbReference type="ARBA" id="ARBA00023180"/>
    </source>
</evidence>
<dbReference type="GO" id="GO:0016250">
    <property type="term" value="F:N-sulfoglucosamine sulfohydrolase activity"/>
    <property type="evidence" value="ECO:0007669"/>
    <property type="project" value="TreeGrafter"/>
</dbReference>
<dbReference type="AlphaFoldDB" id="A0A5E4QB42"/>
<evidence type="ECO:0000313" key="8">
    <source>
        <dbReference type="EMBL" id="VVC95477.1"/>
    </source>
</evidence>
<protein>
    <recommendedName>
        <fullName evidence="7">Sulfatase N-terminal domain-containing protein</fullName>
    </recommendedName>
</protein>
<evidence type="ECO:0000256" key="3">
    <source>
        <dbReference type="ARBA" id="ARBA00022729"/>
    </source>
</evidence>
<dbReference type="PANTHER" id="PTHR43108">
    <property type="entry name" value="N-ACETYLGLUCOSAMINE-6-SULFATASE FAMILY MEMBER"/>
    <property type="match status" value="1"/>
</dbReference>
<keyword evidence="9" id="KW-1185">Reference proteome</keyword>
<evidence type="ECO:0000313" key="9">
    <source>
        <dbReference type="Proteomes" id="UP000324832"/>
    </source>
</evidence>
<keyword evidence="3 6" id="KW-0732">Signal</keyword>
<evidence type="ECO:0000256" key="4">
    <source>
        <dbReference type="ARBA" id="ARBA00022801"/>
    </source>
</evidence>
<proteinExistence type="inferred from homology"/>
<organism evidence="8 9">
    <name type="scientific">Leptidea sinapis</name>
    <dbReference type="NCBI Taxonomy" id="189913"/>
    <lineage>
        <taxon>Eukaryota</taxon>
        <taxon>Metazoa</taxon>
        <taxon>Ecdysozoa</taxon>
        <taxon>Arthropoda</taxon>
        <taxon>Hexapoda</taxon>
        <taxon>Insecta</taxon>
        <taxon>Pterygota</taxon>
        <taxon>Neoptera</taxon>
        <taxon>Endopterygota</taxon>
        <taxon>Lepidoptera</taxon>
        <taxon>Glossata</taxon>
        <taxon>Ditrysia</taxon>
        <taxon>Papilionoidea</taxon>
        <taxon>Pieridae</taxon>
        <taxon>Dismorphiinae</taxon>
        <taxon>Leptidea</taxon>
    </lineage>
</organism>
<evidence type="ECO:0000256" key="6">
    <source>
        <dbReference type="SAM" id="SignalP"/>
    </source>
</evidence>
<accession>A0A5E4QB42</accession>
<comment type="similarity">
    <text evidence="2">Belongs to the sulfatase family.</text>
</comment>
<dbReference type="SUPFAM" id="SSF53649">
    <property type="entry name" value="Alkaline phosphatase-like"/>
    <property type="match status" value="1"/>
</dbReference>
<dbReference type="PANTHER" id="PTHR43108:SF6">
    <property type="entry name" value="N-SULPHOGLUCOSAMINE SULPHOHYDROLASE"/>
    <property type="match status" value="1"/>
</dbReference>
<sequence length="234" mass="26173">MTKVSDTIYVLLISCLITETVCNTTRNVLILLADDGGFELGVYGNKICQTPNIDALARRSVIFNNAFTSVSSCSPSRAALLTGRPSHQNGMYGIIGKKHVGPDDVYKFDYEQTEENNHINQVGRNITHIKLLTRQFLRDAKKSSNGFFLYVGFHDPHRCGHNEPQYGAFCERFGSGEPGMGRIPDWQPWYYQWDEVQMPYHVQDTEAARRDIAAQYTTMCRLGAAGAGGGRARP</sequence>
<dbReference type="PROSITE" id="PS00523">
    <property type="entry name" value="SULFATASE_1"/>
    <property type="match status" value="1"/>
</dbReference>
<evidence type="ECO:0000256" key="2">
    <source>
        <dbReference type="ARBA" id="ARBA00008779"/>
    </source>
</evidence>
<keyword evidence="5" id="KW-0325">Glycoprotein</keyword>
<feature type="domain" description="Sulfatase N-terminal" evidence="7">
    <location>
        <begin position="26"/>
        <end position="96"/>
    </location>
</feature>
<dbReference type="GO" id="GO:0006027">
    <property type="term" value="P:glycosaminoglycan catabolic process"/>
    <property type="evidence" value="ECO:0007669"/>
    <property type="project" value="TreeGrafter"/>
</dbReference>
<evidence type="ECO:0000256" key="1">
    <source>
        <dbReference type="ARBA" id="ARBA00001913"/>
    </source>
</evidence>
<dbReference type="GO" id="GO:0030200">
    <property type="term" value="P:heparan sulfate proteoglycan catabolic process"/>
    <property type="evidence" value="ECO:0007669"/>
    <property type="project" value="TreeGrafter"/>
</dbReference>
<feature type="chain" id="PRO_5022809945" description="Sulfatase N-terminal domain-containing protein" evidence="6">
    <location>
        <begin position="23"/>
        <end position="234"/>
    </location>
</feature>